<feature type="transmembrane region" description="Helical" evidence="1">
    <location>
        <begin position="129"/>
        <end position="149"/>
    </location>
</feature>
<name>A0A518DKY8_9BACT</name>
<feature type="transmembrane region" description="Helical" evidence="1">
    <location>
        <begin position="270"/>
        <end position="289"/>
    </location>
</feature>
<feature type="transmembrane region" description="Helical" evidence="1">
    <location>
        <begin position="71"/>
        <end position="89"/>
    </location>
</feature>
<reference evidence="2 3" key="1">
    <citation type="submission" date="2019-02" db="EMBL/GenBank/DDBJ databases">
        <title>Deep-cultivation of Planctomycetes and their phenomic and genomic characterization uncovers novel biology.</title>
        <authorList>
            <person name="Wiegand S."/>
            <person name="Jogler M."/>
            <person name="Boedeker C."/>
            <person name="Pinto D."/>
            <person name="Vollmers J."/>
            <person name="Rivas-Marin E."/>
            <person name="Kohn T."/>
            <person name="Peeters S.H."/>
            <person name="Heuer A."/>
            <person name="Rast P."/>
            <person name="Oberbeckmann S."/>
            <person name="Bunk B."/>
            <person name="Jeske O."/>
            <person name="Meyerdierks A."/>
            <person name="Storesund J.E."/>
            <person name="Kallscheuer N."/>
            <person name="Luecker S."/>
            <person name="Lage O.M."/>
            <person name="Pohl T."/>
            <person name="Merkel B.J."/>
            <person name="Hornburger P."/>
            <person name="Mueller R.-W."/>
            <person name="Bruemmer F."/>
            <person name="Labrenz M."/>
            <person name="Spormann A.M."/>
            <person name="Op den Camp H."/>
            <person name="Overmann J."/>
            <person name="Amann R."/>
            <person name="Jetten M.S.M."/>
            <person name="Mascher T."/>
            <person name="Medema M.H."/>
            <person name="Devos D.P."/>
            <person name="Kaster A.-K."/>
            <person name="Ovreas L."/>
            <person name="Rohde M."/>
            <person name="Galperin M.Y."/>
            <person name="Jogler C."/>
        </authorList>
    </citation>
    <scope>NUCLEOTIDE SEQUENCE [LARGE SCALE GENOMIC DNA]</scope>
    <source>
        <strain evidence="2 3">Pla85_3_4</strain>
    </source>
</reference>
<evidence type="ECO:0000313" key="3">
    <source>
        <dbReference type="Proteomes" id="UP000317648"/>
    </source>
</evidence>
<keyword evidence="1" id="KW-0812">Transmembrane</keyword>
<feature type="transmembrane region" description="Helical" evidence="1">
    <location>
        <begin position="40"/>
        <end position="59"/>
    </location>
</feature>
<feature type="transmembrane region" description="Helical" evidence="1">
    <location>
        <begin position="161"/>
        <end position="181"/>
    </location>
</feature>
<evidence type="ECO:0000256" key="1">
    <source>
        <dbReference type="SAM" id="Phobius"/>
    </source>
</evidence>
<keyword evidence="3" id="KW-1185">Reference proteome</keyword>
<dbReference type="EMBL" id="CP036433">
    <property type="protein sequence ID" value="QDU92494.1"/>
    <property type="molecule type" value="Genomic_DNA"/>
</dbReference>
<accession>A0A518DKY8</accession>
<protein>
    <submittedName>
        <fullName evidence="2">Uncharacterized protein</fullName>
    </submittedName>
</protein>
<dbReference type="RefSeq" id="WP_145048494.1">
    <property type="nucleotide sequence ID" value="NZ_CP036433.1"/>
</dbReference>
<organism evidence="2 3">
    <name type="scientific">Lignipirellula cremea</name>
    <dbReference type="NCBI Taxonomy" id="2528010"/>
    <lineage>
        <taxon>Bacteria</taxon>
        <taxon>Pseudomonadati</taxon>
        <taxon>Planctomycetota</taxon>
        <taxon>Planctomycetia</taxon>
        <taxon>Pirellulales</taxon>
        <taxon>Pirellulaceae</taxon>
        <taxon>Lignipirellula</taxon>
    </lineage>
</organism>
<gene>
    <name evidence="2" type="ORF">Pla8534_02420</name>
</gene>
<dbReference type="KEGG" id="lcre:Pla8534_02420"/>
<proteinExistence type="predicted"/>
<dbReference type="OrthoDB" id="278612at2"/>
<evidence type="ECO:0000313" key="2">
    <source>
        <dbReference type="EMBL" id="QDU92494.1"/>
    </source>
</evidence>
<dbReference type="AlphaFoldDB" id="A0A518DKY8"/>
<feature type="transmembrane region" description="Helical" evidence="1">
    <location>
        <begin position="187"/>
        <end position="205"/>
    </location>
</feature>
<feature type="transmembrane region" description="Helical" evidence="1">
    <location>
        <begin position="6"/>
        <end position="28"/>
    </location>
</feature>
<feature type="transmembrane region" description="Helical" evidence="1">
    <location>
        <begin position="96"/>
        <end position="117"/>
    </location>
</feature>
<dbReference type="Proteomes" id="UP000317648">
    <property type="component" value="Chromosome"/>
</dbReference>
<feature type="transmembrane region" description="Helical" evidence="1">
    <location>
        <begin position="217"/>
        <end position="235"/>
    </location>
</feature>
<keyword evidence="1" id="KW-1133">Transmembrane helix</keyword>
<keyword evidence="1" id="KW-0472">Membrane</keyword>
<sequence length="320" mass="33637">MPDPLIYGQAFGAAVLASAVAVLVLGFATRPITAALRPGSIAALAAGLGLVAGYAMLALRVQWPPVNALDRLLTILLPLAIVIEILAGVKRTPVWLAWILRVCLAAAAPRILLHGSIYLTGADDDWPPLAVAVLLAATAALFAAAWGGLGRLEARSPGLGPPLALAMAILCAGLTMMMSGYLQGGAAALPLSAAVLATSLTACLLSRCTPSSTPWDTTAEIGVGMVGLFGLLFIGRFFGELTTTTALVILLSPLLCWTTRLPRLRDQQPWLQLTIQLVLVAIPLILILVQAKLVFDREMAPLLTASPFARLRWLVLYAGW</sequence>